<dbReference type="GeneID" id="63829894"/>
<sequence length="138" mass="16114">MGDQSEDDNVTISKMAAIDPEYIPFNGRGEKDKDQFDDHDVLLDIQHISEPAEKVKSSNDMSDVNHFFSDPWQNEHGNPSKKAIKQHVYSCQICKKRNINDFTIVADVSTLRWHLQAMHKHKYYKWCEKNTFDSKLTK</sequence>
<dbReference type="AlphaFoldDB" id="A0A165D6R2"/>
<reference evidence="1 2" key="1">
    <citation type="journal article" date="2016" name="Mol. Biol. Evol.">
        <title>Comparative Genomics of Early-Diverging Mushroom-Forming Fungi Provides Insights into the Origins of Lignocellulose Decay Capabilities.</title>
        <authorList>
            <person name="Nagy L.G."/>
            <person name="Riley R."/>
            <person name="Tritt A."/>
            <person name="Adam C."/>
            <person name="Daum C."/>
            <person name="Floudas D."/>
            <person name="Sun H."/>
            <person name="Yadav J.S."/>
            <person name="Pangilinan J."/>
            <person name="Larsson K.H."/>
            <person name="Matsuura K."/>
            <person name="Barry K."/>
            <person name="Labutti K."/>
            <person name="Kuo R."/>
            <person name="Ohm R.A."/>
            <person name="Bhattacharya S.S."/>
            <person name="Shirouzu T."/>
            <person name="Yoshinaga Y."/>
            <person name="Martin F.M."/>
            <person name="Grigoriev I.V."/>
            <person name="Hibbett D.S."/>
        </authorList>
    </citation>
    <scope>NUCLEOTIDE SEQUENCE [LARGE SCALE GENOMIC DNA]</scope>
    <source>
        <strain evidence="1 2">93-53</strain>
    </source>
</reference>
<accession>A0A165D6R2</accession>
<dbReference type="InParanoid" id="A0A165D6R2"/>
<keyword evidence="2" id="KW-1185">Reference proteome</keyword>
<organism evidence="1 2">
    <name type="scientific">Laetiporus sulphureus 93-53</name>
    <dbReference type="NCBI Taxonomy" id="1314785"/>
    <lineage>
        <taxon>Eukaryota</taxon>
        <taxon>Fungi</taxon>
        <taxon>Dikarya</taxon>
        <taxon>Basidiomycota</taxon>
        <taxon>Agaricomycotina</taxon>
        <taxon>Agaricomycetes</taxon>
        <taxon>Polyporales</taxon>
        <taxon>Laetiporus</taxon>
    </lineage>
</organism>
<dbReference type="RefSeq" id="XP_040761995.1">
    <property type="nucleotide sequence ID" value="XM_040912866.1"/>
</dbReference>
<dbReference type="OrthoDB" id="2802474at2759"/>
<proteinExistence type="predicted"/>
<evidence type="ECO:0000313" key="2">
    <source>
        <dbReference type="Proteomes" id="UP000076871"/>
    </source>
</evidence>
<name>A0A165D6R2_9APHY</name>
<gene>
    <name evidence="1" type="ORF">LAESUDRAFT_761122</name>
</gene>
<protein>
    <submittedName>
        <fullName evidence="1">Uncharacterized protein</fullName>
    </submittedName>
</protein>
<dbReference type="Proteomes" id="UP000076871">
    <property type="component" value="Unassembled WGS sequence"/>
</dbReference>
<evidence type="ECO:0000313" key="1">
    <source>
        <dbReference type="EMBL" id="KZT04255.1"/>
    </source>
</evidence>
<dbReference type="EMBL" id="KV427637">
    <property type="protein sequence ID" value="KZT04255.1"/>
    <property type="molecule type" value="Genomic_DNA"/>
</dbReference>